<organism evidence="2 3">
    <name type="scientific">Rhizoctonia solani</name>
    <dbReference type="NCBI Taxonomy" id="456999"/>
    <lineage>
        <taxon>Eukaryota</taxon>
        <taxon>Fungi</taxon>
        <taxon>Dikarya</taxon>
        <taxon>Basidiomycota</taxon>
        <taxon>Agaricomycotina</taxon>
        <taxon>Agaricomycetes</taxon>
        <taxon>Cantharellales</taxon>
        <taxon>Ceratobasidiaceae</taxon>
        <taxon>Rhizoctonia</taxon>
    </lineage>
</organism>
<name>A0A8H3GMQ5_9AGAM</name>
<dbReference type="EMBL" id="CAJMWW010000214">
    <property type="protein sequence ID" value="CAE6457756.1"/>
    <property type="molecule type" value="Genomic_DNA"/>
</dbReference>
<dbReference type="AlphaFoldDB" id="A0A8H3GMQ5"/>
<sequence length="616" mass="66616">MVGGAPSPVRNSGILFKPMWPFAEPVTPDSTMPPNDDSTKPAGPTLEPGIGLAVSRSATGLDTTPGRGQQEAIAPLLSLSWNQTAKLEPKPIQVLGNLPPSTNAETTRPSTLVSTPTQDPSLHPILDRLNTLVSALRESDVAHSTKASGLGQLVASTQDHIIRAMEDSTKIATEEHLALVGHLEGLQGRIGSLEGKASLGTGEQADLLTIKETIERIDQAISTTLEGLPRGQGKEDREEIKAVITEHTDGLKQAVRDLALKLDRAFSQDDILAKLDALTETVTLSGVSPNRDLDTMTEFVQQVKSHISSLSVPHQDAPAADIATIVEKLDSMSNSMANPTAPIDLSLIQATLEDIRELSQGRQTSEAAPVSATHVDMSDVLMKLDGITAICQSIIVARTEVNLEANPDSSQETQQILLNALKEDVEHRTTQTQQTAELVRYSNELNTWLEKFVANASTQMDSVGTGLGALRRDLGLDPSPLVDGQDMDASPQGVIQEFRTMFEEQIKSAEDIAVSLNALLVAFNEEQVHNAQARENLATDSVLKMIEVQRQEQERLLKQLALDLSSDIRGERIRFVEAMSQATSMNVQLHVEEFKKQLTHEVLALTDEVATTKAAT</sequence>
<dbReference type="Proteomes" id="UP000663841">
    <property type="component" value="Unassembled WGS sequence"/>
</dbReference>
<feature type="region of interest" description="Disordered" evidence="1">
    <location>
        <begin position="25"/>
        <end position="47"/>
    </location>
</feature>
<protein>
    <submittedName>
        <fullName evidence="2">Uncharacterized protein</fullName>
    </submittedName>
</protein>
<evidence type="ECO:0000313" key="2">
    <source>
        <dbReference type="EMBL" id="CAE6457756.1"/>
    </source>
</evidence>
<gene>
    <name evidence="2" type="ORF">RDB_LOCUS143189</name>
</gene>
<proteinExistence type="predicted"/>
<reference evidence="2" key="1">
    <citation type="submission" date="2021-01" db="EMBL/GenBank/DDBJ databases">
        <authorList>
            <person name="Kaushik A."/>
        </authorList>
    </citation>
    <scope>NUCLEOTIDE SEQUENCE</scope>
    <source>
        <strain evidence="2">AG3-T5</strain>
    </source>
</reference>
<evidence type="ECO:0000313" key="3">
    <source>
        <dbReference type="Proteomes" id="UP000663841"/>
    </source>
</evidence>
<feature type="region of interest" description="Disordered" evidence="1">
    <location>
        <begin position="93"/>
        <end position="122"/>
    </location>
</feature>
<feature type="compositionally biased region" description="Polar residues" evidence="1">
    <location>
        <begin position="99"/>
        <end position="120"/>
    </location>
</feature>
<evidence type="ECO:0000256" key="1">
    <source>
        <dbReference type="SAM" id="MobiDB-lite"/>
    </source>
</evidence>
<accession>A0A8H3GMQ5</accession>
<comment type="caution">
    <text evidence="2">The sequence shown here is derived from an EMBL/GenBank/DDBJ whole genome shotgun (WGS) entry which is preliminary data.</text>
</comment>